<dbReference type="AlphaFoldDB" id="A0A1D2J310"/>
<evidence type="ECO:0000313" key="2">
    <source>
        <dbReference type="EMBL" id="ODH12547.1"/>
    </source>
</evidence>
<sequence>MTTANKSQYQHTPTLNSDTGAEGPDVHQDILREDNIYVYANVDAQYIP</sequence>
<name>A0A1D2J310_PARBR</name>
<reference evidence="2 3" key="1">
    <citation type="submission" date="2016-06" db="EMBL/GenBank/DDBJ databases">
        <authorList>
            <person name="Kjaerup R.B."/>
            <person name="Dalgaard T.S."/>
            <person name="Juul-Madsen H.R."/>
        </authorList>
    </citation>
    <scope>NUCLEOTIDE SEQUENCE [LARGE SCALE GENOMIC DNA]</scope>
    <source>
        <strain evidence="2 3">Pb300</strain>
    </source>
</reference>
<evidence type="ECO:0000313" key="3">
    <source>
        <dbReference type="Proteomes" id="UP000242814"/>
    </source>
</evidence>
<proteinExistence type="predicted"/>
<evidence type="ECO:0000256" key="1">
    <source>
        <dbReference type="SAM" id="MobiDB-lite"/>
    </source>
</evidence>
<accession>A0A1D2J310</accession>
<dbReference type="Proteomes" id="UP000242814">
    <property type="component" value="Unassembled WGS sequence"/>
</dbReference>
<protein>
    <submittedName>
        <fullName evidence="2">Uncharacterized protein</fullName>
    </submittedName>
</protein>
<comment type="caution">
    <text evidence="2">The sequence shown here is derived from an EMBL/GenBank/DDBJ whole genome shotgun (WGS) entry which is preliminary data.</text>
</comment>
<gene>
    <name evidence="2" type="ORF">ACO22_08157</name>
</gene>
<feature type="compositionally biased region" description="Polar residues" evidence="1">
    <location>
        <begin position="1"/>
        <end position="19"/>
    </location>
</feature>
<organism evidence="2 3">
    <name type="scientific">Paracoccidioides brasiliensis</name>
    <dbReference type="NCBI Taxonomy" id="121759"/>
    <lineage>
        <taxon>Eukaryota</taxon>
        <taxon>Fungi</taxon>
        <taxon>Dikarya</taxon>
        <taxon>Ascomycota</taxon>
        <taxon>Pezizomycotina</taxon>
        <taxon>Eurotiomycetes</taxon>
        <taxon>Eurotiomycetidae</taxon>
        <taxon>Onygenales</taxon>
        <taxon>Ajellomycetaceae</taxon>
        <taxon>Paracoccidioides</taxon>
    </lineage>
</organism>
<dbReference type="EMBL" id="LZYO01001105">
    <property type="protein sequence ID" value="ODH12547.1"/>
    <property type="molecule type" value="Genomic_DNA"/>
</dbReference>
<feature type="region of interest" description="Disordered" evidence="1">
    <location>
        <begin position="1"/>
        <end position="28"/>
    </location>
</feature>